<evidence type="ECO:0000313" key="2">
    <source>
        <dbReference type="EMBL" id="MFD2233688.1"/>
    </source>
</evidence>
<comment type="caution">
    <text evidence="2">The sequence shown here is derived from an EMBL/GenBank/DDBJ whole genome shotgun (WGS) entry which is preliminary data.</text>
</comment>
<sequence length="487" mass="54023">MPLFGHLDDSIFLLFSRGNRHLYAEALLVVYRQFFGGTRVVVPLRDEVIEAIARLLRQRPDLWQEAEEFEELPAVPGRRAPPPPADEVGRRAHHAYGRLLRCGWIEEEPHGFNAVVEMPPAAMALADQLDAIDRGLPQLFGGVVIDVKTSLEALALDPTATALGLPEATANAVRFTRRLRAILSSLRAVQRAILASPDLKTRLEAFFEDFIGRILVADYKATFSYAQHPLRFRADVARMARSYTTRPALVEDIAQAYVKNGICPDLAAARRDVFTQLDTIAEIFEGMGGFVSRIEHFRVTLERRLRNTVRYMDRSDDSLTARLAGTMRRLDRLRSRAEPHGQTLAAPSLLTMRPRLFSPAGFAQPRAPRAPLRPRPVAVNSPDPIEDFRERLSELFEATLDPDEASVAARLDRIVPPGGTVTGERLAPTNLTEFALLETLLDRLDAPDGTTVGERYRVAPAEGRLVTDWIEGPNLTIGPATPGGEPA</sequence>
<dbReference type="InterPro" id="IPR043773">
    <property type="entry name" value="JetA"/>
</dbReference>
<dbReference type="RefSeq" id="WP_377315543.1">
    <property type="nucleotide sequence ID" value="NZ_JBHUIY010000012.1"/>
</dbReference>
<proteinExistence type="predicted"/>
<dbReference type="Pfam" id="PF18982">
    <property type="entry name" value="JetA"/>
    <property type="match status" value="1"/>
</dbReference>
<dbReference type="EMBL" id="JBHUIY010000012">
    <property type="protein sequence ID" value="MFD2233688.1"/>
    <property type="molecule type" value="Genomic_DNA"/>
</dbReference>
<evidence type="ECO:0000256" key="1">
    <source>
        <dbReference type="SAM" id="MobiDB-lite"/>
    </source>
</evidence>
<organism evidence="2 3">
    <name type="scientific">Phaeospirillum tilakii</name>
    <dbReference type="NCBI Taxonomy" id="741673"/>
    <lineage>
        <taxon>Bacteria</taxon>
        <taxon>Pseudomonadati</taxon>
        <taxon>Pseudomonadota</taxon>
        <taxon>Alphaproteobacteria</taxon>
        <taxon>Rhodospirillales</taxon>
        <taxon>Rhodospirillaceae</taxon>
        <taxon>Phaeospirillum</taxon>
    </lineage>
</organism>
<reference evidence="3" key="1">
    <citation type="journal article" date="2019" name="Int. J. Syst. Evol. Microbiol.">
        <title>The Global Catalogue of Microorganisms (GCM) 10K type strain sequencing project: providing services to taxonomists for standard genome sequencing and annotation.</title>
        <authorList>
            <consortium name="The Broad Institute Genomics Platform"/>
            <consortium name="The Broad Institute Genome Sequencing Center for Infectious Disease"/>
            <person name="Wu L."/>
            <person name="Ma J."/>
        </authorList>
    </citation>
    <scope>NUCLEOTIDE SEQUENCE [LARGE SCALE GENOMIC DNA]</scope>
    <source>
        <strain evidence="3">KCTC 15012</strain>
    </source>
</reference>
<name>A0ABW5C9Z4_9PROT</name>
<gene>
    <name evidence="2" type="ORF">ACFSNB_07720</name>
</gene>
<dbReference type="Proteomes" id="UP001597296">
    <property type="component" value="Unassembled WGS sequence"/>
</dbReference>
<evidence type="ECO:0000313" key="3">
    <source>
        <dbReference type="Proteomes" id="UP001597296"/>
    </source>
</evidence>
<feature type="region of interest" description="Disordered" evidence="1">
    <location>
        <begin position="360"/>
        <end position="383"/>
    </location>
</feature>
<feature type="compositionally biased region" description="Low complexity" evidence="1">
    <location>
        <begin position="363"/>
        <end position="378"/>
    </location>
</feature>
<protein>
    <submittedName>
        <fullName evidence="2">Wadjet anti-phage system protein JetA family protein</fullName>
    </submittedName>
</protein>
<keyword evidence="3" id="KW-1185">Reference proteome</keyword>
<accession>A0ABW5C9Z4</accession>